<name>A0ACB5R757_9CLOT</name>
<gene>
    <name evidence="1" type="ORF">rsdtw13_01200</name>
</gene>
<proteinExistence type="predicted"/>
<accession>A0ACB5R757</accession>
<sequence length="193" mass="22517">MRVVKSPDERKQEILDAAIRVFARKGYEKTSITDIAKEINVSQGLCYRYFTSKEEMYDAAIDEYAEYIASQNIKKYPLQGKNLKQQILMMSGKVSDMTEVEKDHTDLYELFHKHGNQKLHDQLFLRVGEKFIPYVTKSIEEAKQRGETNILDPKTAAYFFVYGQMGVLMSKDIKEEDKVKRIQECIIDLLQLK</sequence>
<organism evidence="1 2">
    <name type="scientific">Inconstantimicrobium mannanitabidum</name>
    <dbReference type="NCBI Taxonomy" id="1604901"/>
    <lineage>
        <taxon>Bacteria</taxon>
        <taxon>Bacillati</taxon>
        <taxon>Bacillota</taxon>
        <taxon>Clostridia</taxon>
        <taxon>Eubacteriales</taxon>
        <taxon>Clostridiaceae</taxon>
        <taxon>Inconstantimicrobium</taxon>
    </lineage>
</organism>
<dbReference type="Proteomes" id="UP001058074">
    <property type="component" value="Unassembled WGS sequence"/>
</dbReference>
<keyword evidence="2" id="KW-1185">Reference proteome</keyword>
<evidence type="ECO:0000313" key="2">
    <source>
        <dbReference type="Proteomes" id="UP001058074"/>
    </source>
</evidence>
<comment type="caution">
    <text evidence="1">The sequence shown here is derived from an EMBL/GenBank/DDBJ whole genome shotgun (WGS) entry which is preliminary data.</text>
</comment>
<dbReference type="EMBL" id="BROD01000001">
    <property type="protein sequence ID" value="GKX64862.1"/>
    <property type="molecule type" value="Genomic_DNA"/>
</dbReference>
<reference evidence="1" key="1">
    <citation type="journal article" date="2025" name="Int. J. Syst. Evol. Microbiol.">
        <title>Inconstantimicrobium mannanitabidum sp. nov., a novel member of the family Clostridiaceae isolated from anoxic soil under the treatment of reductive soil disinfestation.</title>
        <authorList>
            <person name="Ueki A."/>
            <person name="Tonouchi A."/>
            <person name="Honma S."/>
            <person name="Kaku N."/>
            <person name="Ueki K."/>
        </authorList>
    </citation>
    <scope>NUCLEOTIDE SEQUENCE</scope>
    <source>
        <strain evidence="1">TW13</strain>
    </source>
</reference>
<protein>
    <submittedName>
        <fullName evidence="1">TetR family transcriptional regulator</fullName>
    </submittedName>
</protein>
<evidence type="ECO:0000313" key="1">
    <source>
        <dbReference type="EMBL" id="GKX64862.1"/>
    </source>
</evidence>